<dbReference type="Proteomes" id="UP000681526">
    <property type="component" value="Unassembled WGS sequence"/>
</dbReference>
<evidence type="ECO:0000313" key="4">
    <source>
        <dbReference type="EMBL" id="CAG5092581.1"/>
    </source>
</evidence>
<dbReference type="InterPro" id="IPR001509">
    <property type="entry name" value="Epimerase_deHydtase"/>
</dbReference>
<dbReference type="SUPFAM" id="SSF51735">
    <property type="entry name" value="NAD(P)-binding Rossmann-fold domains"/>
    <property type="match status" value="1"/>
</dbReference>
<dbReference type="Pfam" id="PF01370">
    <property type="entry name" value="Epimerase"/>
    <property type="match status" value="1"/>
</dbReference>
<feature type="domain" description="DUF1731" evidence="3">
    <location>
        <begin position="249"/>
        <end position="295"/>
    </location>
</feature>
<dbReference type="InterPro" id="IPR010099">
    <property type="entry name" value="SDR39U1"/>
</dbReference>
<comment type="similarity">
    <text evidence="1">Belongs to the NAD(P)-dependent epimerase/dehydratase family. SDR39U1 subfamily.</text>
</comment>
<dbReference type="EMBL" id="CAJRAY010000095">
    <property type="protein sequence ID" value="CAG5092581.1"/>
    <property type="molecule type" value="Genomic_DNA"/>
</dbReference>
<dbReference type="InterPro" id="IPR013549">
    <property type="entry name" value="DUF1731"/>
</dbReference>
<evidence type="ECO:0000259" key="3">
    <source>
        <dbReference type="Pfam" id="PF08338"/>
    </source>
</evidence>
<dbReference type="Pfam" id="PF08338">
    <property type="entry name" value="DUF1731"/>
    <property type="match status" value="1"/>
</dbReference>
<keyword evidence="5" id="KW-1185">Reference proteome</keyword>
<evidence type="ECO:0000259" key="2">
    <source>
        <dbReference type="Pfam" id="PF01370"/>
    </source>
</evidence>
<organism evidence="4 5">
    <name type="scientific">Thermobacillus xylanilyticus</name>
    <dbReference type="NCBI Taxonomy" id="76633"/>
    <lineage>
        <taxon>Bacteria</taxon>
        <taxon>Bacillati</taxon>
        <taxon>Bacillota</taxon>
        <taxon>Bacilli</taxon>
        <taxon>Bacillales</taxon>
        <taxon>Paenibacillaceae</taxon>
        <taxon>Thermobacillus</taxon>
    </lineage>
</organism>
<dbReference type="InterPro" id="IPR036291">
    <property type="entry name" value="NAD(P)-bd_dom_sf"/>
</dbReference>
<comment type="caution">
    <text evidence="4">The sequence shown here is derived from an EMBL/GenBank/DDBJ whole genome shotgun (WGS) entry which is preliminary data.</text>
</comment>
<protein>
    <recommendedName>
        <fullName evidence="6">TIGR01777 family protein</fullName>
    </recommendedName>
</protein>
<dbReference type="Gene3D" id="3.40.50.720">
    <property type="entry name" value="NAD(P)-binding Rossmann-like Domain"/>
    <property type="match status" value="1"/>
</dbReference>
<gene>
    <name evidence="4" type="primary">txxe 2671</name>
    <name evidence="4" type="ORF">TXXE_18390</name>
</gene>
<dbReference type="PANTHER" id="PTHR11092">
    <property type="entry name" value="SUGAR NUCLEOTIDE EPIMERASE RELATED"/>
    <property type="match status" value="1"/>
</dbReference>
<dbReference type="RefSeq" id="WP_213486593.1">
    <property type="nucleotide sequence ID" value="NZ_CAJRAY010000095.1"/>
</dbReference>
<dbReference type="PANTHER" id="PTHR11092:SF0">
    <property type="entry name" value="EPIMERASE FAMILY PROTEIN SDR39U1"/>
    <property type="match status" value="1"/>
</dbReference>
<feature type="domain" description="NAD-dependent epimerase/dehydratase" evidence="2">
    <location>
        <begin position="3"/>
        <end position="213"/>
    </location>
</feature>
<name>A0ABM8V8W2_THEXY</name>
<proteinExistence type="inferred from homology"/>
<evidence type="ECO:0000313" key="5">
    <source>
        <dbReference type="Proteomes" id="UP000681526"/>
    </source>
</evidence>
<reference evidence="4 5" key="1">
    <citation type="submission" date="2021-04" db="EMBL/GenBank/DDBJ databases">
        <authorList>
            <person name="Rakotoarivonina H."/>
        </authorList>
    </citation>
    <scope>NUCLEOTIDE SEQUENCE [LARGE SCALE GENOMIC DNA]</scope>
    <source>
        <strain evidence="4 5">XE</strain>
    </source>
</reference>
<evidence type="ECO:0000256" key="1">
    <source>
        <dbReference type="ARBA" id="ARBA00009353"/>
    </source>
</evidence>
<accession>A0ABM8V8W2</accession>
<evidence type="ECO:0008006" key="6">
    <source>
        <dbReference type="Google" id="ProtNLM"/>
    </source>
</evidence>
<sequence length="302" mass="33530">MRVAVTGGTGFIGGALVRALLERGDEVRVVTRKRGRLKLRHPNLTESTWDELTERPDLLEGTDAIVNLAGETINQRWTQAAKDRVLRSRIDAADAVAGWVRAMRDKPVVVNASGISYYGMSETDTYDERSPGRVTDFLSAVTKEWEEAADRIPARRLVKLRVVLVLGADGGAFPLMALPYRLFVGGRVGSGRQWISWIHIEDMTRLILFCLDNEHVSGPINGSAPEPVTNDRFGRAVAAALRRPHWFPVPAFLMRLLFGEMAVLLLEGQRALPAAALEAGFTFRYPTIDEAVRHLLGHIVRK</sequence>
<dbReference type="NCBIfam" id="TIGR01777">
    <property type="entry name" value="yfcH"/>
    <property type="match status" value="1"/>
</dbReference>